<accession>A0A0F9GS83</accession>
<sequence length="176" mass="20172">MFIISIPKDFNKVDGKPFRKIKEDREGKVVRATDEKDNLIPPSKDAEGNDSFQYETVSATYLDMLSSFLNSIFDVVAMKAREDKENKEIKPEDRTKPLELEDSSYATDIFRAIHVSNETLELEKHPHEWLVKLLTNYGVASFGINAATILEPVKNAVQQDPTRAERKRNEDKKTIK</sequence>
<gene>
    <name evidence="2" type="ORF">LCGC14_2149610</name>
</gene>
<feature type="region of interest" description="Disordered" evidence="1">
    <location>
        <begin position="157"/>
        <end position="176"/>
    </location>
</feature>
<comment type="caution">
    <text evidence="2">The sequence shown here is derived from an EMBL/GenBank/DDBJ whole genome shotgun (WGS) entry which is preliminary data.</text>
</comment>
<feature type="compositionally biased region" description="Basic and acidic residues" evidence="1">
    <location>
        <begin position="162"/>
        <end position="176"/>
    </location>
</feature>
<dbReference type="AlphaFoldDB" id="A0A0F9GS83"/>
<dbReference type="EMBL" id="LAZR01027357">
    <property type="protein sequence ID" value="KKL65972.1"/>
    <property type="molecule type" value="Genomic_DNA"/>
</dbReference>
<protein>
    <submittedName>
        <fullName evidence="2">Uncharacterized protein</fullName>
    </submittedName>
</protein>
<reference evidence="2" key="1">
    <citation type="journal article" date="2015" name="Nature">
        <title>Complex archaea that bridge the gap between prokaryotes and eukaryotes.</title>
        <authorList>
            <person name="Spang A."/>
            <person name="Saw J.H."/>
            <person name="Jorgensen S.L."/>
            <person name="Zaremba-Niedzwiedzka K."/>
            <person name="Martijn J."/>
            <person name="Lind A.E."/>
            <person name="van Eijk R."/>
            <person name="Schleper C."/>
            <person name="Guy L."/>
            <person name="Ettema T.J."/>
        </authorList>
    </citation>
    <scope>NUCLEOTIDE SEQUENCE</scope>
</reference>
<name>A0A0F9GS83_9ZZZZ</name>
<evidence type="ECO:0000256" key="1">
    <source>
        <dbReference type="SAM" id="MobiDB-lite"/>
    </source>
</evidence>
<organism evidence="2">
    <name type="scientific">marine sediment metagenome</name>
    <dbReference type="NCBI Taxonomy" id="412755"/>
    <lineage>
        <taxon>unclassified sequences</taxon>
        <taxon>metagenomes</taxon>
        <taxon>ecological metagenomes</taxon>
    </lineage>
</organism>
<proteinExistence type="predicted"/>
<evidence type="ECO:0000313" key="2">
    <source>
        <dbReference type="EMBL" id="KKL65972.1"/>
    </source>
</evidence>